<organism evidence="2 3">
    <name type="scientific">Salisediminibacterium halotolerans</name>
    <dbReference type="NCBI Taxonomy" id="517425"/>
    <lineage>
        <taxon>Bacteria</taxon>
        <taxon>Bacillati</taxon>
        <taxon>Bacillota</taxon>
        <taxon>Bacilli</taxon>
        <taxon>Bacillales</taxon>
        <taxon>Bacillaceae</taxon>
        <taxon>Salisediminibacterium</taxon>
    </lineage>
</organism>
<feature type="transmembrane region" description="Helical" evidence="1">
    <location>
        <begin position="137"/>
        <end position="161"/>
    </location>
</feature>
<sequence>MYKALWKKEWQESFLRFMIILAVLALAYISVLILAYRDDALGILIGIVAVGIHVVFLFLQWSLSFHGEWKSRTQWTWLNIPAPAWQLVTAKLGVGFVQYLLSVLLMTGAGFWTLDLYSRSGNSELADFAPLLSEAIWTLYPLLFTFLTLLSVALGLLAVFVLLMAKSWLPFGAVTGIVAAVAAVYGWFQFTGTAVYEFFFRQVVLFDAGARLEQIANGGESREVESGGVQFSAEVNSGSAAGAEEAGVYLYAFELAFEVLVIIGIVALLAWILDRLVEA</sequence>
<dbReference type="Proteomes" id="UP000199318">
    <property type="component" value="Unassembled WGS sequence"/>
</dbReference>
<dbReference type="EMBL" id="FOGV01000048">
    <property type="protein sequence ID" value="SES37320.1"/>
    <property type="molecule type" value="Genomic_DNA"/>
</dbReference>
<keyword evidence="1" id="KW-1133">Transmembrane helix</keyword>
<comment type="caution">
    <text evidence="2">The sequence shown here is derived from an EMBL/GenBank/DDBJ whole genome shotgun (WGS) entry which is preliminary data.</text>
</comment>
<dbReference type="STRING" id="1464123.SAMN05444126_1486"/>
<feature type="transmembrane region" description="Helical" evidence="1">
    <location>
        <begin position="248"/>
        <end position="273"/>
    </location>
</feature>
<feature type="transmembrane region" description="Helical" evidence="1">
    <location>
        <begin position="42"/>
        <end position="63"/>
    </location>
</feature>
<proteinExistence type="predicted"/>
<evidence type="ECO:0008006" key="4">
    <source>
        <dbReference type="Google" id="ProtNLM"/>
    </source>
</evidence>
<dbReference type="AlphaFoldDB" id="A0A1H9WTP3"/>
<dbReference type="OrthoDB" id="2884965at2"/>
<feature type="transmembrane region" description="Helical" evidence="1">
    <location>
        <begin position="168"/>
        <end position="188"/>
    </location>
</feature>
<gene>
    <name evidence="2" type="ORF">SAMN05444126_1486</name>
</gene>
<evidence type="ECO:0000313" key="2">
    <source>
        <dbReference type="EMBL" id="SES37320.1"/>
    </source>
</evidence>
<protein>
    <recommendedName>
        <fullName evidence="4">ABC-2 type transport system permease protein</fullName>
    </recommendedName>
</protein>
<evidence type="ECO:0000256" key="1">
    <source>
        <dbReference type="SAM" id="Phobius"/>
    </source>
</evidence>
<keyword evidence="1" id="KW-0812">Transmembrane</keyword>
<feature type="transmembrane region" description="Helical" evidence="1">
    <location>
        <begin position="14"/>
        <end position="36"/>
    </location>
</feature>
<keyword evidence="3" id="KW-1185">Reference proteome</keyword>
<evidence type="ECO:0000313" key="3">
    <source>
        <dbReference type="Proteomes" id="UP000199318"/>
    </source>
</evidence>
<feature type="transmembrane region" description="Helical" evidence="1">
    <location>
        <begin position="96"/>
        <end position="117"/>
    </location>
</feature>
<name>A0A1H9WTP3_9BACI</name>
<reference evidence="3" key="1">
    <citation type="submission" date="2016-10" db="EMBL/GenBank/DDBJ databases">
        <authorList>
            <person name="de Groot N.N."/>
        </authorList>
    </citation>
    <scope>NUCLEOTIDE SEQUENCE [LARGE SCALE GENOMIC DNA]</scope>
    <source>
        <strain evidence="3">10nlg</strain>
    </source>
</reference>
<keyword evidence="1" id="KW-0472">Membrane</keyword>
<dbReference type="RefSeq" id="WP_093075314.1">
    <property type="nucleotide sequence ID" value="NZ_FOGV01000048.1"/>
</dbReference>
<accession>A0A1H9WTP3</accession>